<feature type="transmembrane region" description="Helical" evidence="6">
    <location>
        <begin position="46"/>
        <end position="65"/>
    </location>
</feature>
<comment type="subcellular location">
    <subcellularLocation>
        <location evidence="1">Cell membrane</location>
        <topology evidence="1">Multi-pass membrane protein</topology>
    </subcellularLocation>
</comment>
<protein>
    <recommendedName>
        <fullName evidence="9">Polysaccharide biosynthesis protein</fullName>
    </recommendedName>
</protein>
<dbReference type="RefSeq" id="WP_101522015.1">
    <property type="nucleotide sequence ID" value="NZ_PKLZ01000010.1"/>
</dbReference>
<accession>A0A2N5Y005</accession>
<name>A0A2N5Y005_9GAMM</name>
<evidence type="ECO:0000256" key="4">
    <source>
        <dbReference type="ARBA" id="ARBA00022989"/>
    </source>
</evidence>
<evidence type="ECO:0000256" key="2">
    <source>
        <dbReference type="ARBA" id="ARBA00022475"/>
    </source>
</evidence>
<keyword evidence="8" id="KW-1185">Reference proteome</keyword>
<proteinExistence type="predicted"/>
<keyword evidence="2" id="KW-1003">Cell membrane</keyword>
<evidence type="ECO:0000256" key="1">
    <source>
        <dbReference type="ARBA" id="ARBA00004651"/>
    </source>
</evidence>
<evidence type="ECO:0000256" key="5">
    <source>
        <dbReference type="ARBA" id="ARBA00023136"/>
    </source>
</evidence>
<comment type="caution">
    <text evidence="7">The sequence shown here is derived from an EMBL/GenBank/DDBJ whole genome shotgun (WGS) entry which is preliminary data.</text>
</comment>
<evidence type="ECO:0008006" key="9">
    <source>
        <dbReference type="Google" id="ProtNLM"/>
    </source>
</evidence>
<evidence type="ECO:0000313" key="8">
    <source>
        <dbReference type="Proteomes" id="UP000234845"/>
    </source>
</evidence>
<dbReference type="GO" id="GO:0005886">
    <property type="term" value="C:plasma membrane"/>
    <property type="evidence" value="ECO:0007669"/>
    <property type="project" value="UniProtKB-SubCell"/>
</dbReference>
<feature type="transmembrane region" description="Helical" evidence="6">
    <location>
        <begin position="119"/>
        <end position="137"/>
    </location>
</feature>
<dbReference type="Pfam" id="PF01943">
    <property type="entry name" value="Polysacc_synt"/>
    <property type="match status" value="1"/>
</dbReference>
<reference evidence="8" key="1">
    <citation type="submission" date="2017-11" db="EMBL/GenBank/DDBJ databases">
        <title>The draft genome sequence of Chromatocurvus sp. F02.</title>
        <authorList>
            <person name="Du Z.-J."/>
            <person name="Chang Y.-Q."/>
        </authorList>
    </citation>
    <scope>NUCLEOTIDE SEQUENCE [LARGE SCALE GENOMIC DNA]</scope>
    <source>
        <strain evidence="8">F02</strain>
    </source>
</reference>
<evidence type="ECO:0000256" key="6">
    <source>
        <dbReference type="SAM" id="Phobius"/>
    </source>
</evidence>
<dbReference type="PANTHER" id="PTHR30250">
    <property type="entry name" value="PST FAMILY PREDICTED COLANIC ACID TRANSPORTER"/>
    <property type="match status" value="1"/>
</dbReference>
<evidence type="ECO:0000256" key="3">
    <source>
        <dbReference type="ARBA" id="ARBA00022692"/>
    </source>
</evidence>
<feature type="transmembrane region" description="Helical" evidence="6">
    <location>
        <begin position="85"/>
        <end position="107"/>
    </location>
</feature>
<gene>
    <name evidence="7" type="ORF">CWI75_13320</name>
</gene>
<keyword evidence="4 6" id="KW-1133">Transmembrane helix</keyword>
<sequence>MRNVFRSSLVSGSMVYIIANILSASIPFALLPILTRYLRPEEYGEVAMFQMLLAALVAVAGLSVAGAAGRKYYDKDNSLEELRQFIAACLQILSISTFVLLTLLLIFHESLSRWIGLDVQWLFWGIFVAISLIIIQLRLSQWQVRKKAGQFGAFQVFHGAFVIPPKNNRGFE</sequence>
<dbReference type="EMBL" id="PKLZ01000010">
    <property type="protein sequence ID" value="PLW81732.1"/>
    <property type="molecule type" value="Genomic_DNA"/>
</dbReference>
<dbReference type="InterPro" id="IPR050833">
    <property type="entry name" value="Poly_Biosynth_Transport"/>
</dbReference>
<evidence type="ECO:0000313" key="7">
    <source>
        <dbReference type="EMBL" id="PLW81732.1"/>
    </source>
</evidence>
<dbReference type="InterPro" id="IPR002797">
    <property type="entry name" value="Polysacc_synth"/>
</dbReference>
<organism evidence="7 8">
    <name type="scientific">Kineobactrum sediminis</name>
    <dbReference type="NCBI Taxonomy" id="1905677"/>
    <lineage>
        <taxon>Bacteria</taxon>
        <taxon>Pseudomonadati</taxon>
        <taxon>Pseudomonadota</taxon>
        <taxon>Gammaproteobacteria</taxon>
        <taxon>Cellvibrionales</taxon>
        <taxon>Halieaceae</taxon>
        <taxon>Kineobactrum</taxon>
    </lineage>
</organism>
<keyword evidence="5 6" id="KW-0472">Membrane</keyword>
<feature type="transmembrane region" description="Helical" evidence="6">
    <location>
        <begin position="12"/>
        <end position="34"/>
    </location>
</feature>
<keyword evidence="3 6" id="KW-0812">Transmembrane</keyword>
<dbReference type="Proteomes" id="UP000234845">
    <property type="component" value="Unassembled WGS sequence"/>
</dbReference>
<dbReference type="AlphaFoldDB" id="A0A2N5Y005"/>
<dbReference type="PANTHER" id="PTHR30250:SF11">
    <property type="entry name" value="O-ANTIGEN TRANSPORTER-RELATED"/>
    <property type="match status" value="1"/>
</dbReference>